<comment type="similarity">
    <text evidence="1">Belongs to the pseudouridine synthase Pus10 family.</text>
</comment>
<evidence type="ECO:0000259" key="8">
    <source>
        <dbReference type="Pfam" id="PF21237"/>
    </source>
</evidence>
<feature type="domain" description="Pus10 N-terminal eukaryotes" evidence="8">
    <location>
        <begin position="65"/>
        <end position="186"/>
    </location>
</feature>
<protein>
    <recommendedName>
        <fullName evidence="2">tRNA pseudouridine(55) synthase</fullName>
        <ecNumber evidence="2">5.4.99.25</ecNumber>
    </recommendedName>
    <alternativeName>
        <fullName evidence="7">tRNA pseudouridine 55 synthase</fullName>
    </alternativeName>
    <alternativeName>
        <fullName evidence="5">tRNA pseudouridylate synthase</fullName>
    </alternativeName>
    <alternativeName>
        <fullName evidence="6">tRNA-uridine isomerase</fullName>
    </alternativeName>
</protein>
<evidence type="ECO:0000256" key="5">
    <source>
        <dbReference type="ARBA" id="ARBA00075270"/>
    </source>
</evidence>
<dbReference type="InterPro" id="IPR048741">
    <property type="entry name" value="Pus10-like_C"/>
</dbReference>
<evidence type="ECO:0000313" key="10">
    <source>
        <dbReference type="EMBL" id="CAI2176466.1"/>
    </source>
</evidence>
<evidence type="ECO:0000313" key="11">
    <source>
        <dbReference type="Proteomes" id="UP001153678"/>
    </source>
</evidence>
<evidence type="ECO:0000256" key="4">
    <source>
        <dbReference type="ARBA" id="ARBA00023235"/>
    </source>
</evidence>
<dbReference type="FunFam" id="3.30.70.3190:FF:000001">
    <property type="entry name" value="tRNA pseudouridine synthase Pus10"/>
    <property type="match status" value="1"/>
</dbReference>
<comment type="caution">
    <text evidence="10">The sequence shown here is derived from an EMBL/GenBank/DDBJ whole genome shotgun (WGS) entry which is preliminary data.</text>
</comment>
<dbReference type="Pfam" id="PF21238">
    <property type="entry name" value="Pus10_C"/>
    <property type="match status" value="1"/>
</dbReference>
<keyword evidence="11" id="KW-1185">Reference proteome</keyword>
<evidence type="ECO:0000256" key="3">
    <source>
        <dbReference type="ARBA" id="ARBA00022694"/>
    </source>
</evidence>
<keyword evidence="3" id="KW-0819">tRNA processing</keyword>
<dbReference type="Pfam" id="PF21237">
    <property type="entry name" value="Pus10_N_euk"/>
    <property type="match status" value="1"/>
</dbReference>
<dbReference type="InterPro" id="IPR048742">
    <property type="entry name" value="Pus10_N_euk"/>
</dbReference>
<dbReference type="NCBIfam" id="TIGR01213">
    <property type="entry name" value="pseudo_Pus10arc"/>
    <property type="match status" value="1"/>
</dbReference>
<dbReference type="GO" id="GO:0003723">
    <property type="term" value="F:RNA binding"/>
    <property type="evidence" value="ECO:0007669"/>
    <property type="project" value="InterPro"/>
</dbReference>
<dbReference type="Gene3D" id="3.30.70.2510">
    <property type="match status" value="1"/>
</dbReference>
<evidence type="ECO:0000256" key="7">
    <source>
        <dbReference type="ARBA" id="ARBA00083669"/>
    </source>
</evidence>
<dbReference type="GO" id="GO:0031119">
    <property type="term" value="P:tRNA pseudouridine synthesis"/>
    <property type="evidence" value="ECO:0007669"/>
    <property type="project" value="TreeGrafter"/>
</dbReference>
<dbReference type="InterPro" id="IPR020103">
    <property type="entry name" value="PsdUridine_synth_cat_dom_sf"/>
</dbReference>
<dbReference type="InterPro" id="IPR039894">
    <property type="entry name" value="Pus10-like"/>
</dbReference>
<dbReference type="FunFam" id="3.30.70.2510:FF:000001">
    <property type="entry name" value="tRNA pseudouridine synthase Pus10"/>
    <property type="match status" value="1"/>
</dbReference>
<proteinExistence type="inferred from homology"/>
<evidence type="ECO:0000256" key="6">
    <source>
        <dbReference type="ARBA" id="ARBA00079393"/>
    </source>
</evidence>
<dbReference type="GO" id="GO:0160148">
    <property type="term" value="F:tRNA pseudouridine(55) synthase activity"/>
    <property type="evidence" value="ECO:0007669"/>
    <property type="project" value="UniProtKB-EC"/>
</dbReference>
<feature type="domain" description="Pus10-like C-terminal" evidence="9">
    <location>
        <begin position="230"/>
        <end position="464"/>
    </location>
</feature>
<dbReference type="OrthoDB" id="271937at2759"/>
<name>A0A9W4WT00_9GLOM</name>
<dbReference type="EC" id="5.4.99.25" evidence="2"/>
<sequence>MLRKRFWENDHELIPPIRISDETDRWKRIRYSEEINEDKISSDNQGEEHPSTNILLCKTQEKPICMACFDLLYQADTIECLWPIIEGFNSHNFQVKTFNLSVSLPSGIIINNHSIKVYVRKKFRERNLSVDLSNILDLKDPFKHLLGWSIEKELGLKYHYQSPFNISIAYYHEDTQQNHLILTRHSRQNIIAALEKTPDSEFISIGNCPPLKVKERWKNHYPILEHAAIYVGGNYIKLSRNISQSPWIINGERLAETSVSECIGEILREKFKCDDYNFVAAGREDSNVRMLGNGRPFYFEIMNPRRPFLSQQELDEAQREINETKKDLIQISQLTMITEKDLSIIKEGEENKKKTYSALVWISKIVTPDIIDKLNQYQDKVFTIQQQTPIRVLQRRAQMVRSKIIYSMKAEPLENHFLTLQLRTEAGTYIKEFIHGDLGRTKPNLGDLLDCYADIMALDVLEVDLEWPPK</sequence>
<dbReference type="PANTHER" id="PTHR21568">
    <property type="entry name" value="TRNA PSEUDOURIDINE SYNTHASE PUS10"/>
    <property type="match status" value="1"/>
</dbReference>
<dbReference type="PANTHER" id="PTHR21568:SF0">
    <property type="entry name" value="TRNA PSEUDOURIDINE SYNTHASE PUS10"/>
    <property type="match status" value="1"/>
</dbReference>
<dbReference type="SUPFAM" id="SSF55120">
    <property type="entry name" value="Pseudouridine synthase"/>
    <property type="match status" value="1"/>
</dbReference>
<keyword evidence="4" id="KW-0413">Isomerase</keyword>
<dbReference type="AlphaFoldDB" id="A0A9W4WT00"/>
<dbReference type="EMBL" id="CAMKVN010001508">
    <property type="protein sequence ID" value="CAI2176466.1"/>
    <property type="molecule type" value="Genomic_DNA"/>
</dbReference>
<evidence type="ECO:0000256" key="2">
    <source>
        <dbReference type="ARBA" id="ARBA00012787"/>
    </source>
</evidence>
<organism evidence="10 11">
    <name type="scientific">Funneliformis geosporum</name>
    <dbReference type="NCBI Taxonomy" id="1117311"/>
    <lineage>
        <taxon>Eukaryota</taxon>
        <taxon>Fungi</taxon>
        <taxon>Fungi incertae sedis</taxon>
        <taxon>Mucoromycota</taxon>
        <taxon>Glomeromycotina</taxon>
        <taxon>Glomeromycetes</taxon>
        <taxon>Glomerales</taxon>
        <taxon>Glomeraceae</taxon>
        <taxon>Funneliformis</taxon>
    </lineage>
</organism>
<evidence type="ECO:0000259" key="9">
    <source>
        <dbReference type="Pfam" id="PF21238"/>
    </source>
</evidence>
<gene>
    <name evidence="10" type="ORF">FWILDA_LOCUS7595</name>
</gene>
<dbReference type="Proteomes" id="UP001153678">
    <property type="component" value="Unassembled WGS sequence"/>
</dbReference>
<reference evidence="10" key="1">
    <citation type="submission" date="2022-08" db="EMBL/GenBank/DDBJ databases">
        <authorList>
            <person name="Kallberg Y."/>
            <person name="Tangrot J."/>
            <person name="Rosling A."/>
        </authorList>
    </citation>
    <scope>NUCLEOTIDE SEQUENCE</scope>
    <source>
        <strain evidence="10">Wild A</strain>
    </source>
</reference>
<dbReference type="Gene3D" id="3.30.70.3190">
    <property type="match status" value="1"/>
</dbReference>
<accession>A0A9W4WT00</accession>
<evidence type="ECO:0000256" key="1">
    <source>
        <dbReference type="ARBA" id="ARBA00009652"/>
    </source>
</evidence>